<name>A0A1A9UQW4_GLOAU</name>
<proteinExistence type="predicted"/>
<keyword evidence="2" id="KW-1185">Reference proteome</keyword>
<dbReference type="EnsemblMetazoa" id="GAUT012462-RA">
    <property type="protein sequence ID" value="GAUT012462-PA"/>
    <property type="gene ID" value="GAUT012462"/>
</dbReference>
<dbReference type="SUPFAM" id="SSF50985">
    <property type="entry name" value="RCC1/BLIP-II"/>
    <property type="match status" value="1"/>
</dbReference>
<accession>A0A1A9UQW4</accession>
<dbReference type="InterPro" id="IPR009091">
    <property type="entry name" value="RCC1/BLIP-II"/>
</dbReference>
<dbReference type="Proteomes" id="UP000078200">
    <property type="component" value="Unassembled WGS sequence"/>
</dbReference>
<reference evidence="1" key="1">
    <citation type="submission" date="2020-05" db="UniProtKB">
        <authorList>
            <consortium name="EnsemblMetazoa"/>
        </authorList>
    </citation>
    <scope>IDENTIFICATION</scope>
    <source>
        <strain evidence="1">TTRI</strain>
    </source>
</reference>
<dbReference type="Gene3D" id="2.130.10.30">
    <property type="entry name" value="Regulator of chromosome condensation 1/beta-lactamase-inhibitor protein II"/>
    <property type="match status" value="1"/>
</dbReference>
<sequence>MKLPLHQRRIVNASFSTAHTLLLIEGGYILTLGSNSFGQRGAGHCSPLPTVTLVESMKDRYITNCKCNEQCSLVCSDDNVITFWGTRYGVPELSEADVSKSTMWSAPCRIDVESENNTSAFTNFLASVYKSELVLEPQDILA</sequence>
<dbReference type="AlphaFoldDB" id="A0A1A9UQW4"/>
<evidence type="ECO:0000313" key="1">
    <source>
        <dbReference type="EnsemblMetazoa" id="GAUT012462-PA"/>
    </source>
</evidence>
<evidence type="ECO:0000313" key="2">
    <source>
        <dbReference type="Proteomes" id="UP000078200"/>
    </source>
</evidence>
<dbReference type="VEuPathDB" id="VectorBase:GAUT012462"/>
<organism evidence="1 2">
    <name type="scientific">Glossina austeni</name>
    <name type="common">Savannah tsetse fly</name>
    <dbReference type="NCBI Taxonomy" id="7395"/>
    <lineage>
        <taxon>Eukaryota</taxon>
        <taxon>Metazoa</taxon>
        <taxon>Ecdysozoa</taxon>
        <taxon>Arthropoda</taxon>
        <taxon>Hexapoda</taxon>
        <taxon>Insecta</taxon>
        <taxon>Pterygota</taxon>
        <taxon>Neoptera</taxon>
        <taxon>Endopterygota</taxon>
        <taxon>Diptera</taxon>
        <taxon>Brachycera</taxon>
        <taxon>Muscomorpha</taxon>
        <taxon>Hippoboscoidea</taxon>
        <taxon>Glossinidae</taxon>
        <taxon>Glossina</taxon>
    </lineage>
</organism>
<dbReference type="STRING" id="7395.A0A1A9UQW4"/>
<protein>
    <submittedName>
        <fullName evidence="1">Uncharacterized protein</fullName>
    </submittedName>
</protein>